<name>S8A9W6_DACHA</name>
<protein>
    <submittedName>
        <fullName evidence="1">Uncharacterized protein</fullName>
    </submittedName>
</protein>
<dbReference type="HOGENOM" id="CLU_1378068_0_0_1"/>
<reference evidence="2" key="2">
    <citation type="submission" date="2013-04" db="EMBL/GenBank/DDBJ databases">
        <title>Genomic mechanisms accounting for the adaptation to parasitism in nematode-trapping fungi.</title>
        <authorList>
            <person name="Ahren D.G."/>
        </authorList>
    </citation>
    <scope>NUCLEOTIDE SEQUENCE [LARGE SCALE GENOMIC DNA]</scope>
    <source>
        <strain evidence="2">CBS 200.50</strain>
    </source>
</reference>
<gene>
    <name evidence="1" type="ORF">H072_6499</name>
</gene>
<evidence type="ECO:0000313" key="1">
    <source>
        <dbReference type="EMBL" id="EPS39699.1"/>
    </source>
</evidence>
<dbReference type="OrthoDB" id="5296586at2759"/>
<accession>S8A9W6</accession>
<reference evidence="1 2" key="1">
    <citation type="journal article" date="2013" name="PLoS Genet.">
        <title>Genomic mechanisms accounting for the adaptation to parasitism in nematode-trapping fungi.</title>
        <authorList>
            <person name="Meerupati T."/>
            <person name="Andersson K.M."/>
            <person name="Friman E."/>
            <person name="Kumar D."/>
            <person name="Tunlid A."/>
            <person name="Ahren D."/>
        </authorList>
    </citation>
    <scope>NUCLEOTIDE SEQUENCE [LARGE SCALE GENOMIC DNA]</scope>
    <source>
        <strain evidence="1 2">CBS 200.50</strain>
    </source>
</reference>
<dbReference type="EMBL" id="AQGS01000457">
    <property type="protein sequence ID" value="EPS39699.1"/>
    <property type="molecule type" value="Genomic_DNA"/>
</dbReference>
<dbReference type="Proteomes" id="UP000015100">
    <property type="component" value="Unassembled WGS sequence"/>
</dbReference>
<keyword evidence="2" id="KW-1185">Reference proteome</keyword>
<comment type="caution">
    <text evidence="1">The sequence shown here is derived from an EMBL/GenBank/DDBJ whole genome shotgun (WGS) entry which is preliminary data.</text>
</comment>
<evidence type="ECO:0000313" key="2">
    <source>
        <dbReference type="Proteomes" id="UP000015100"/>
    </source>
</evidence>
<dbReference type="AlphaFoldDB" id="S8A9W6"/>
<sequence>MRGSSKDIVATCSNNFVRRRAQSIRRSCAVSSHPTAEPEPAKYNVNKGKPSAVIKLKDIDPKAANGELVIGKIWDKANTTLTPPRDNKKLDKRWTILCYDGTFWVSQDPVLYNAKNAVCNYLQSANQVGWGNGATVEWEHWQDQWGNWIRITDANGVQVKSYWTLVSPYSQPWNWNSFFDTFFELIWLYKGNNPDTAGGDLGYYDDGWEGQLYFTSM</sequence>
<organism evidence="1 2">
    <name type="scientific">Dactylellina haptotyla (strain CBS 200.50)</name>
    <name type="common">Nematode-trapping fungus</name>
    <name type="synonym">Monacrosporium haptotylum</name>
    <dbReference type="NCBI Taxonomy" id="1284197"/>
    <lineage>
        <taxon>Eukaryota</taxon>
        <taxon>Fungi</taxon>
        <taxon>Dikarya</taxon>
        <taxon>Ascomycota</taxon>
        <taxon>Pezizomycotina</taxon>
        <taxon>Orbiliomycetes</taxon>
        <taxon>Orbiliales</taxon>
        <taxon>Orbiliaceae</taxon>
        <taxon>Dactylellina</taxon>
    </lineage>
</organism>
<proteinExistence type="predicted"/>